<keyword evidence="2" id="KW-1185">Reference proteome</keyword>
<dbReference type="RefSeq" id="WP_164356458.1">
    <property type="nucleotide sequence ID" value="NZ_JAABNT010000042.1"/>
</dbReference>
<organism evidence="1 2">
    <name type="scientific">Sulfitobacter sediminilitoris</name>
    <dbReference type="NCBI Taxonomy" id="2698830"/>
    <lineage>
        <taxon>Bacteria</taxon>
        <taxon>Pseudomonadati</taxon>
        <taxon>Pseudomonadota</taxon>
        <taxon>Alphaproteobacteria</taxon>
        <taxon>Rhodobacterales</taxon>
        <taxon>Roseobacteraceae</taxon>
        <taxon>Sulfitobacter</taxon>
    </lineage>
</organism>
<name>A0A6P0CGS4_9RHOB</name>
<dbReference type="AlphaFoldDB" id="A0A6P0CGS4"/>
<evidence type="ECO:0000313" key="1">
    <source>
        <dbReference type="EMBL" id="NEK25137.1"/>
    </source>
</evidence>
<evidence type="ECO:0000313" key="2">
    <source>
        <dbReference type="Proteomes" id="UP000468591"/>
    </source>
</evidence>
<comment type="caution">
    <text evidence="1">The sequence shown here is derived from an EMBL/GenBank/DDBJ whole genome shotgun (WGS) entry which is preliminary data.</text>
</comment>
<dbReference type="Proteomes" id="UP000468591">
    <property type="component" value="Unassembled WGS sequence"/>
</dbReference>
<reference evidence="1 2" key="1">
    <citation type="submission" date="2020-01" db="EMBL/GenBank/DDBJ databases">
        <title>Sulfitobacter sediminilitoris sp. nov., isolated from a tidal flat.</title>
        <authorList>
            <person name="Park S."/>
            <person name="Yoon J.-H."/>
        </authorList>
    </citation>
    <scope>NUCLEOTIDE SEQUENCE [LARGE SCALE GENOMIC DNA]</scope>
    <source>
        <strain evidence="1 2">JBTF-M27</strain>
    </source>
</reference>
<dbReference type="EMBL" id="JAABNT010000042">
    <property type="protein sequence ID" value="NEK25137.1"/>
    <property type="molecule type" value="Genomic_DNA"/>
</dbReference>
<accession>A0A6P0CGS4</accession>
<sequence length="136" mass="15529">MPDPATSDEVARAALFLAECEAQRARCIDTENSHLVRMYERAGDGAYLTIKDIVNKMKDEEWHIDALKFAYERILDPDMKTGIRVLIQGHPDRTTALRYRLKTLRRYRREAEARRRKALARWLAVSAAVSGALAAV</sequence>
<proteinExistence type="predicted"/>
<gene>
    <name evidence="1" type="ORF">GV827_22485</name>
</gene>
<protein>
    <submittedName>
        <fullName evidence="1">Uncharacterized protein</fullName>
    </submittedName>
</protein>